<comment type="similarity">
    <text evidence="1">Belongs to the sorting nexin family.</text>
</comment>
<dbReference type="GeneID" id="94349052"/>
<keyword evidence="7" id="KW-1133">Transmembrane helix</keyword>
<dbReference type="EMBL" id="SHOA02000001">
    <property type="protein sequence ID" value="TDH70701.1"/>
    <property type="molecule type" value="Genomic_DNA"/>
</dbReference>
<dbReference type="Gene3D" id="3.30.40.10">
    <property type="entry name" value="Zinc/RING finger domain, C3HC4 (zinc finger)"/>
    <property type="match status" value="1"/>
</dbReference>
<dbReference type="InterPro" id="IPR017455">
    <property type="entry name" value="Znf_FYVE-rel"/>
</dbReference>
<dbReference type="InterPro" id="IPR001683">
    <property type="entry name" value="PX_dom"/>
</dbReference>
<dbReference type="PROSITE" id="PS50195">
    <property type="entry name" value="PX"/>
    <property type="match status" value="1"/>
</dbReference>
<dbReference type="PROSITE" id="PS50826">
    <property type="entry name" value="RUN"/>
    <property type="match status" value="1"/>
</dbReference>
<dbReference type="PROSITE" id="PS50178">
    <property type="entry name" value="ZF_FYVE"/>
    <property type="match status" value="1"/>
</dbReference>
<dbReference type="Pfam" id="PF02194">
    <property type="entry name" value="PXA"/>
    <property type="match status" value="1"/>
</dbReference>
<dbReference type="Gene3D" id="3.30.1520.10">
    <property type="entry name" value="Phox-like domain"/>
    <property type="match status" value="1"/>
</dbReference>
<feature type="domain" description="RUN" evidence="10">
    <location>
        <begin position="620"/>
        <end position="803"/>
    </location>
</feature>
<dbReference type="PANTHER" id="PTHR22775:SF3">
    <property type="entry name" value="SORTING NEXIN-13"/>
    <property type="match status" value="1"/>
</dbReference>
<proteinExistence type="inferred from homology"/>
<organism evidence="12 13">
    <name type="scientific">Bremia lactucae</name>
    <name type="common">Lettuce downy mildew</name>
    <dbReference type="NCBI Taxonomy" id="4779"/>
    <lineage>
        <taxon>Eukaryota</taxon>
        <taxon>Sar</taxon>
        <taxon>Stramenopiles</taxon>
        <taxon>Oomycota</taxon>
        <taxon>Peronosporomycetes</taxon>
        <taxon>Peronosporales</taxon>
        <taxon>Peronosporaceae</taxon>
        <taxon>Bremia</taxon>
    </lineage>
</organism>
<dbReference type="PANTHER" id="PTHR22775">
    <property type="entry name" value="SORTING NEXIN"/>
    <property type="match status" value="1"/>
</dbReference>
<evidence type="ECO:0000259" key="10">
    <source>
        <dbReference type="PROSITE" id="PS50826"/>
    </source>
</evidence>
<feature type="domain" description="PXA" evidence="11">
    <location>
        <begin position="134"/>
        <end position="335"/>
    </location>
</feature>
<dbReference type="InterPro" id="IPR036871">
    <property type="entry name" value="PX_dom_sf"/>
</dbReference>
<dbReference type="Gene3D" id="1.20.58.900">
    <property type="match status" value="1"/>
</dbReference>
<dbReference type="GO" id="GO:0035091">
    <property type="term" value="F:phosphatidylinositol binding"/>
    <property type="evidence" value="ECO:0007669"/>
    <property type="project" value="InterPro"/>
</dbReference>
<dbReference type="GO" id="GO:0008270">
    <property type="term" value="F:zinc ion binding"/>
    <property type="evidence" value="ECO:0007669"/>
    <property type="project" value="UniProtKB-KW"/>
</dbReference>
<evidence type="ECO:0000313" key="12">
    <source>
        <dbReference type="EMBL" id="TDH70701.1"/>
    </source>
</evidence>
<evidence type="ECO:0000256" key="3">
    <source>
        <dbReference type="ARBA" id="ARBA00022771"/>
    </source>
</evidence>
<dbReference type="SUPFAM" id="SSF57903">
    <property type="entry name" value="FYVE/PHD zinc finger"/>
    <property type="match status" value="1"/>
</dbReference>
<dbReference type="KEGG" id="blac:94349052"/>
<feature type="transmembrane region" description="Helical" evidence="7">
    <location>
        <begin position="31"/>
        <end position="52"/>
    </location>
</feature>
<evidence type="ECO:0000256" key="6">
    <source>
        <dbReference type="SAM" id="MobiDB-lite"/>
    </source>
</evidence>
<accession>A0A976FPY9</accession>
<name>A0A976FPY9_BRELC</name>
<dbReference type="InterPro" id="IPR013937">
    <property type="entry name" value="Sorting_nexin_C"/>
</dbReference>
<dbReference type="InterPro" id="IPR000306">
    <property type="entry name" value="Znf_FYVE"/>
</dbReference>
<evidence type="ECO:0000259" key="11">
    <source>
        <dbReference type="PROSITE" id="PS51207"/>
    </source>
</evidence>
<feature type="region of interest" description="Disordered" evidence="6">
    <location>
        <begin position="970"/>
        <end position="993"/>
    </location>
</feature>
<feature type="transmembrane region" description="Helical" evidence="7">
    <location>
        <begin position="7"/>
        <end position="25"/>
    </location>
</feature>
<keyword evidence="7" id="KW-0812">Transmembrane</keyword>
<evidence type="ECO:0000259" key="8">
    <source>
        <dbReference type="PROSITE" id="PS50178"/>
    </source>
</evidence>
<evidence type="ECO:0000256" key="2">
    <source>
        <dbReference type="ARBA" id="ARBA00022723"/>
    </source>
</evidence>
<keyword evidence="13" id="KW-1185">Reference proteome</keyword>
<dbReference type="OrthoDB" id="5582218at2759"/>
<protein>
    <submittedName>
        <fullName evidence="12">Uncharacterized protein</fullName>
    </submittedName>
</protein>
<comment type="caution">
    <text evidence="12">The sequence shown here is derived from an EMBL/GenBank/DDBJ whole genome shotgun (WGS) entry which is preliminary data.</text>
</comment>
<dbReference type="InterPro" id="IPR037213">
    <property type="entry name" value="Run_dom_sf"/>
</dbReference>
<feature type="domain" description="FYVE-type" evidence="8">
    <location>
        <begin position="1063"/>
        <end position="1127"/>
    </location>
</feature>
<evidence type="ECO:0000256" key="5">
    <source>
        <dbReference type="PROSITE-ProRule" id="PRU00091"/>
    </source>
</evidence>
<evidence type="ECO:0000256" key="1">
    <source>
        <dbReference type="ARBA" id="ARBA00010883"/>
    </source>
</evidence>
<evidence type="ECO:0000256" key="7">
    <source>
        <dbReference type="SAM" id="Phobius"/>
    </source>
</evidence>
<dbReference type="InterPro" id="IPR004012">
    <property type="entry name" value="Run_dom"/>
</dbReference>
<keyword evidence="2" id="KW-0479">Metal-binding</keyword>
<sequence length="1580" mass="178606">MRPLQHLVAFVVLLFSVLYSLPLMLRAIWWIITRLVEIVVLFVGSGSFWWFLRSYQLQKEQEHLDHMLVKLQYYTRYRVGSGNSSSGIGSNIPSRNVPDDAVSSNNSMTEAGFQLRVLKRLPIGAHLRTSWNLPPELCEELTNFIQSIGKDYVLEWFHDISSNKDFLSDVHFLLAEVLGALASRVLEIDSSQAMALVAKSLELLRLHLGWFREAYAHLAKEYPNVFDEEDENDSNLYKRQEYVTAFVQQSPFLHPGCKHLPKTTKTSAEASYLRHLATQLLTHLRPQLEHQYHTNLFVSIARNFLREITAFKILQPLTQYTQAQYANALILSCLQSFSSTKARVPNLPSASHGVNLVPTVSLYHLRSTSSFLYKATQRSGEQAEAAFQAIVEAVASAASTAATGAIDFVLESEDEIDSMNGMALGNTFFSSDRKALPSLFPLDDRLSVSKAAKFMLPTSLLAQKHPNDGHLNRRRPTHLKELKSAKVNLGSTLNSSIGKVKRRFQTFGTHHSNIEMNDVPLKSPSSIRMLRKSSVLVPKPWKRDVLEGVSTIRNEPQTLVVPSTLEIEKKPFSRGDLDEHEQVSLKTPLLGRHHVVVLQIEKAVQKYMEMYKEHLELRSSVRSRELYDLLFAVEAIWMFGLKSPVLKRLHERESLHLNGDVVHTPPMSPEGENVGFVERMSCGSFETSDVDTNVDESGVLYWDFLAIDRPGADELNRHWRFVIEECPECCASDSFVSPRGIQWILGALAKGMLGTFMAEICTHSDMLELFYDPLAVVYDCHQMDTIVRSLLQVDAYKICLDEFLVRNIKEHEATLVWPPRSWHTPVVRVLERVYEIERYVAMNGWVKGAEKSWPDLPSSEWIWEDEWTLENAHEEMGEGSDSEPLRSAWTYAKTLDDDFHCIKKQGDVIRRREWKRQRFQLPPVLTLASPPLSPQTFQLPSPVAFSNGYTRAKTVKQRFMKHEATKKETGMIAKGKMPQKKKRSTSFEKKGQLESPSMLSECEDLPPVSTKLSAYVRARATIPSLRRAVSNRSVISSMSEVQSPSTRLSGTDDLMTEYEHDDDEEEIRCFGCLKSFAFLQVRGKTCQLCHQRVCTSCLQGFAFLVYPPPLDTSKKANVCDNCYNHLVQKYRLRIEAHVGKVGNENSDLRGSSISNPLNGNSFLHQNFYNLPSPTSSNNKGDNSAPLFRQSISPLSPSGKSTLYEITVKVKEDNAYAWSVLKTFHDFVLLEENLIGKAKKQEEKWGQECQHCHWKGVDYTEMNAIYPMLRTVAIATLTYEKRLYMLEQFLQQLLACDTLCQSRSVQNFLLLANAYGTPKTATNLSTSGWENSNDHLIFPVAGTQGNATGSATLGTNGNVPVVDKSKKGRWSALDANLKETKMQVLQKIEVSLFAVLSELFEFDGIGVVRRQIFAMTRSFIKAFLGASHFRMLERQFLSFTDPKKLSGWIRHLRECVFPSDVSNEPSPSPPDLHVLRKDCLEAILASFPSKALSLFGDTACENAALKLHEFLQHEVFVKNLLFSITDEVLLHLFPDSTTYKGKKVPTSTTESVVAATTTEEGIGLAIEKHTVWQDTPPTSPS</sequence>
<dbReference type="SMART" id="SM00064">
    <property type="entry name" value="FYVE"/>
    <property type="match status" value="1"/>
</dbReference>
<dbReference type="SUPFAM" id="SSF140741">
    <property type="entry name" value="RUN domain-like"/>
    <property type="match status" value="1"/>
</dbReference>
<dbReference type="InterPro" id="IPR011011">
    <property type="entry name" value="Znf_FYVE_PHD"/>
</dbReference>
<evidence type="ECO:0000313" key="13">
    <source>
        <dbReference type="Proteomes" id="UP000294530"/>
    </source>
</evidence>
<keyword evidence="4" id="KW-0862">Zinc</keyword>
<dbReference type="PROSITE" id="PS51207">
    <property type="entry name" value="PXA"/>
    <property type="match status" value="1"/>
</dbReference>
<dbReference type="SMART" id="SM00313">
    <property type="entry name" value="PXA"/>
    <property type="match status" value="1"/>
</dbReference>
<dbReference type="Proteomes" id="UP000294530">
    <property type="component" value="Unassembled WGS sequence"/>
</dbReference>
<dbReference type="InterPro" id="IPR013083">
    <property type="entry name" value="Znf_RING/FYVE/PHD"/>
</dbReference>
<dbReference type="RefSeq" id="XP_067820200.1">
    <property type="nucleotide sequence ID" value="XM_067963381.1"/>
</dbReference>
<evidence type="ECO:0000259" key="9">
    <source>
        <dbReference type="PROSITE" id="PS50195"/>
    </source>
</evidence>
<dbReference type="InterPro" id="IPR003114">
    <property type="entry name" value="Phox_assoc"/>
</dbReference>
<dbReference type="CDD" id="cd00065">
    <property type="entry name" value="FYVE_like_SF"/>
    <property type="match status" value="1"/>
</dbReference>
<reference evidence="12 13" key="1">
    <citation type="journal article" date="2021" name="Genome Biol.">
        <title>AFLAP: assembly-free linkage analysis pipeline using k-mers from genome sequencing data.</title>
        <authorList>
            <person name="Fletcher K."/>
            <person name="Zhang L."/>
            <person name="Gil J."/>
            <person name="Han R."/>
            <person name="Cavanaugh K."/>
            <person name="Michelmore R."/>
        </authorList>
    </citation>
    <scope>NUCLEOTIDE SEQUENCE [LARGE SCALE GENOMIC DNA]</scope>
    <source>
        <strain evidence="12 13">SF5</strain>
    </source>
</reference>
<feature type="domain" description="PX" evidence="9">
    <location>
        <begin position="1181"/>
        <end position="1315"/>
    </location>
</feature>
<dbReference type="Pfam" id="PF08628">
    <property type="entry name" value="Nexin_C"/>
    <property type="match status" value="1"/>
</dbReference>
<gene>
    <name evidence="12" type="ORF">CCR75_005299</name>
</gene>
<dbReference type="SUPFAM" id="SSF64268">
    <property type="entry name" value="PX domain"/>
    <property type="match status" value="1"/>
</dbReference>
<keyword evidence="7" id="KW-0472">Membrane</keyword>
<evidence type="ECO:0000256" key="4">
    <source>
        <dbReference type="ARBA" id="ARBA00022833"/>
    </source>
</evidence>
<keyword evidence="3 5" id="KW-0863">Zinc-finger</keyword>
<dbReference type="Pfam" id="PF01363">
    <property type="entry name" value="FYVE"/>
    <property type="match status" value="1"/>
</dbReference>